<feature type="compositionally biased region" description="Basic and acidic residues" evidence="5">
    <location>
        <begin position="106"/>
        <end position="115"/>
    </location>
</feature>
<name>A0A7J6FVV1_CANSA</name>
<accession>A0A7J6FVV1</accession>
<dbReference type="PANTHER" id="PTHR31973">
    <property type="entry name" value="POLYPROTEIN, PUTATIVE-RELATED"/>
    <property type="match status" value="1"/>
</dbReference>
<protein>
    <recommendedName>
        <fullName evidence="6">SWIM-type domain-containing protein</fullName>
    </recommendedName>
</protein>
<reference evidence="7 8" key="1">
    <citation type="journal article" date="2020" name="bioRxiv">
        <title>Sequence and annotation of 42 cannabis genomes reveals extensive copy number variation in cannabinoid synthesis and pathogen resistance genes.</title>
        <authorList>
            <person name="Mckernan K.J."/>
            <person name="Helbert Y."/>
            <person name="Kane L.T."/>
            <person name="Ebling H."/>
            <person name="Zhang L."/>
            <person name="Liu B."/>
            <person name="Eaton Z."/>
            <person name="Mclaughlin S."/>
            <person name="Kingan S."/>
            <person name="Baybayan P."/>
            <person name="Concepcion G."/>
            <person name="Jordan M."/>
            <person name="Riva A."/>
            <person name="Barbazuk W."/>
            <person name="Harkins T."/>
        </authorList>
    </citation>
    <scope>NUCLEOTIDE SEQUENCE [LARGE SCALE GENOMIC DNA]</scope>
    <source>
        <strain evidence="8">cv. Jamaican Lion 4</strain>
        <tissue evidence="7">Leaf</tissue>
    </source>
</reference>
<dbReference type="EMBL" id="JAATIP010000093">
    <property type="protein sequence ID" value="KAF4374864.1"/>
    <property type="molecule type" value="Genomic_DNA"/>
</dbReference>
<dbReference type="AlphaFoldDB" id="A0A7J6FVV1"/>
<dbReference type="PROSITE" id="PS50966">
    <property type="entry name" value="ZF_SWIM"/>
    <property type="match status" value="1"/>
</dbReference>
<evidence type="ECO:0000313" key="7">
    <source>
        <dbReference type="EMBL" id="KAF4374864.1"/>
    </source>
</evidence>
<sequence>MYRSMYSVDLNSWVCSCRRWELTGIPCSHVVTAVWHNKQQPELYVSKWYTKEFYMKAPKKSRKLELDEVVSGKKLKRKYVTMKCSSCGAKGHNLRTCARNNPTSAKKIEPRDPGTYERNNNPTPQASVSSSTQQRSSQETNEQFQNRTTMDGGNCRKISRLGINEK</sequence>
<dbReference type="GO" id="GO:0008270">
    <property type="term" value="F:zinc ion binding"/>
    <property type="evidence" value="ECO:0007669"/>
    <property type="project" value="UniProtKB-KW"/>
</dbReference>
<feature type="compositionally biased region" description="Low complexity" evidence="5">
    <location>
        <begin position="125"/>
        <end position="138"/>
    </location>
</feature>
<dbReference type="Pfam" id="PF04434">
    <property type="entry name" value="SWIM"/>
    <property type="match status" value="1"/>
</dbReference>
<dbReference type="Proteomes" id="UP000525078">
    <property type="component" value="Unassembled WGS sequence"/>
</dbReference>
<evidence type="ECO:0000256" key="1">
    <source>
        <dbReference type="ARBA" id="ARBA00022723"/>
    </source>
</evidence>
<evidence type="ECO:0000256" key="5">
    <source>
        <dbReference type="SAM" id="MobiDB-lite"/>
    </source>
</evidence>
<keyword evidence="1" id="KW-0479">Metal-binding</keyword>
<dbReference type="InterPro" id="IPR006564">
    <property type="entry name" value="Znf_PMZ"/>
</dbReference>
<dbReference type="SMART" id="SM00575">
    <property type="entry name" value="ZnF_PMZ"/>
    <property type="match status" value="1"/>
</dbReference>
<dbReference type="InterPro" id="IPR007527">
    <property type="entry name" value="Znf_SWIM"/>
</dbReference>
<evidence type="ECO:0000256" key="3">
    <source>
        <dbReference type="ARBA" id="ARBA00022833"/>
    </source>
</evidence>
<dbReference type="PANTHER" id="PTHR31973:SF187">
    <property type="entry name" value="MUTATOR TRANSPOSASE MUDRA PROTEIN"/>
    <property type="match status" value="1"/>
</dbReference>
<keyword evidence="2 4" id="KW-0863">Zinc-finger</keyword>
<evidence type="ECO:0000313" key="8">
    <source>
        <dbReference type="Proteomes" id="UP000525078"/>
    </source>
</evidence>
<keyword evidence="3" id="KW-0862">Zinc</keyword>
<proteinExistence type="predicted"/>
<evidence type="ECO:0000259" key="6">
    <source>
        <dbReference type="PROSITE" id="PS50966"/>
    </source>
</evidence>
<gene>
    <name evidence="7" type="ORF">F8388_015870</name>
</gene>
<organism evidence="7 8">
    <name type="scientific">Cannabis sativa</name>
    <name type="common">Hemp</name>
    <name type="synonym">Marijuana</name>
    <dbReference type="NCBI Taxonomy" id="3483"/>
    <lineage>
        <taxon>Eukaryota</taxon>
        <taxon>Viridiplantae</taxon>
        <taxon>Streptophyta</taxon>
        <taxon>Embryophyta</taxon>
        <taxon>Tracheophyta</taxon>
        <taxon>Spermatophyta</taxon>
        <taxon>Magnoliopsida</taxon>
        <taxon>eudicotyledons</taxon>
        <taxon>Gunneridae</taxon>
        <taxon>Pentapetalae</taxon>
        <taxon>rosids</taxon>
        <taxon>fabids</taxon>
        <taxon>Rosales</taxon>
        <taxon>Cannabaceae</taxon>
        <taxon>Cannabis</taxon>
    </lineage>
</organism>
<feature type="compositionally biased region" description="Polar residues" evidence="5">
    <location>
        <begin position="139"/>
        <end position="151"/>
    </location>
</feature>
<comment type="caution">
    <text evidence="7">The sequence shown here is derived from an EMBL/GenBank/DDBJ whole genome shotgun (WGS) entry which is preliminary data.</text>
</comment>
<evidence type="ECO:0000256" key="2">
    <source>
        <dbReference type="ARBA" id="ARBA00022771"/>
    </source>
</evidence>
<feature type="domain" description="SWIM-type" evidence="6">
    <location>
        <begin position="6"/>
        <end position="38"/>
    </location>
</feature>
<feature type="region of interest" description="Disordered" evidence="5">
    <location>
        <begin position="98"/>
        <end position="166"/>
    </location>
</feature>
<evidence type="ECO:0000256" key="4">
    <source>
        <dbReference type="PROSITE-ProRule" id="PRU00325"/>
    </source>
</evidence>